<accession>A0A9J2P1L4</accession>
<evidence type="ECO:0000313" key="3">
    <source>
        <dbReference type="Proteomes" id="UP000036681"/>
    </source>
</evidence>
<evidence type="ECO:0000313" key="4">
    <source>
        <dbReference type="WBParaSite" id="ALUE_0000343901-mRNA-1"/>
    </source>
</evidence>
<feature type="compositionally biased region" description="Polar residues" evidence="1">
    <location>
        <begin position="30"/>
        <end position="39"/>
    </location>
</feature>
<sequence length="560" mass="61105">MRTAQILVTLVVALMFERSNHQHQIQMQFGSLSGGTDSSVHAERSRVQRPLQQQQLQQNAPNQRRPNVFSSTQRRATQMTNTGAVLESTVLRVGQFAPANTTSSISAARSMQRDGAHGARDRALHVAPSNVAPSLAVKSRVEPERTSLSASSQRLTKFLVRVPNPLFIPPPNVPTVRTSGQLPRGTHPRRQMRPPQNVARRPTATQIHISTTPIRSAQPGHPESKPPLPTSSLAQRATNPQSVGEAAIRFPSTTPSQTFPAPPASFGQIQVSQSLSSNAQIRIPAATSPSIPGQDAQNRAKQQNVGQFPSPASLPSATNTDFAAASLVQTSAASQPQFRGQQKLSPPSVPARSRIATVSQQPLPVRISPVTTPVVPSPPQQFQMQQTLPQQQSQMSGVLTTSHAQQPQAAPASPPTRQPSVFMPISFQHQQPFAFRSGPEQPLVQRFQTATQFTSSRPQVLRNEELVQNQLQITRNSVKGEQELGPIPPAPQPGRQPFATDGAPGFLPPSDFVVNKLNGAEDFMAIAESMQLKRRFKGQRRRRRQAEFRARQKKISNLRS</sequence>
<proteinExistence type="predicted"/>
<feature type="compositionally biased region" description="Low complexity" evidence="1">
    <location>
        <begin position="371"/>
        <end position="411"/>
    </location>
</feature>
<evidence type="ECO:0000256" key="2">
    <source>
        <dbReference type="SAM" id="SignalP"/>
    </source>
</evidence>
<feature type="region of interest" description="Disordered" evidence="1">
    <location>
        <begin position="371"/>
        <end position="421"/>
    </location>
</feature>
<protein>
    <submittedName>
        <fullName evidence="4">BZIP domain-containing protein</fullName>
    </submittedName>
</protein>
<name>A0A9J2P1L4_ASCLU</name>
<keyword evidence="3" id="KW-1185">Reference proteome</keyword>
<reference evidence="4" key="1">
    <citation type="submission" date="2023-03" db="UniProtKB">
        <authorList>
            <consortium name="WormBaseParasite"/>
        </authorList>
    </citation>
    <scope>IDENTIFICATION</scope>
</reference>
<feature type="region of interest" description="Disordered" evidence="1">
    <location>
        <begin position="286"/>
        <end position="318"/>
    </location>
</feature>
<dbReference type="WBParaSite" id="ALUE_0000343901-mRNA-1">
    <property type="protein sequence ID" value="ALUE_0000343901-mRNA-1"/>
    <property type="gene ID" value="ALUE_0000343901"/>
</dbReference>
<dbReference type="AlphaFoldDB" id="A0A9J2P1L4"/>
<feature type="region of interest" description="Disordered" evidence="1">
    <location>
        <begin position="477"/>
        <end position="506"/>
    </location>
</feature>
<feature type="compositionally biased region" description="Polar residues" evidence="1">
    <location>
        <begin position="203"/>
        <end position="215"/>
    </location>
</feature>
<feature type="compositionally biased region" description="Basic residues" evidence="1">
    <location>
        <begin position="535"/>
        <end position="544"/>
    </location>
</feature>
<feature type="chain" id="PRO_5039949778" evidence="2">
    <location>
        <begin position="22"/>
        <end position="560"/>
    </location>
</feature>
<feature type="compositionally biased region" description="Polar residues" evidence="1">
    <location>
        <begin position="332"/>
        <end position="345"/>
    </location>
</feature>
<feature type="compositionally biased region" description="Polar residues" evidence="1">
    <location>
        <begin position="68"/>
        <end position="78"/>
    </location>
</feature>
<feature type="region of interest" description="Disordered" evidence="1">
    <location>
        <begin position="332"/>
        <end position="354"/>
    </location>
</feature>
<dbReference type="Proteomes" id="UP000036681">
    <property type="component" value="Unplaced"/>
</dbReference>
<feature type="compositionally biased region" description="Basic residues" evidence="1">
    <location>
        <begin position="551"/>
        <end position="560"/>
    </location>
</feature>
<feature type="region of interest" description="Disordered" evidence="1">
    <location>
        <begin position="30"/>
        <end position="78"/>
    </location>
</feature>
<organism evidence="3 4">
    <name type="scientific">Ascaris lumbricoides</name>
    <name type="common">Giant roundworm</name>
    <dbReference type="NCBI Taxonomy" id="6252"/>
    <lineage>
        <taxon>Eukaryota</taxon>
        <taxon>Metazoa</taxon>
        <taxon>Ecdysozoa</taxon>
        <taxon>Nematoda</taxon>
        <taxon>Chromadorea</taxon>
        <taxon>Rhabditida</taxon>
        <taxon>Spirurina</taxon>
        <taxon>Ascaridomorpha</taxon>
        <taxon>Ascaridoidea</taxon>
        <taxon>Ascarididae</taxon>
        <taxon>Ascaris</taxon>
    </lineage>
</organism>
<feature type="region of interest" description="Disordered" evidence="1">
    <location>
        <begin position="169"/>
        <end position="242"/>
    </location>
</feature>
<evidence type="ECO:0000256" key="1">
    <source>
        <dbReference type="SAM" id="MobiDB-lite"/>
    </source>
</evidence>
<feature type="compositionally biased region" description="Polar residues" evidence="1">
    <location>
        <begin position="287"/>
        <end position="307"/>
    </location>
</feature>
<feature type="signal peptide" evidence="2">
    <location>
        <begin position="1"/>
        <end position="21"/>
    </location>
</feature>
<feature type="region of interest" description="Disordered" evidence="1">
    <location>
        <begin position="535"/>
        <end position="560"/>
    </location>
</feature>
<keyword evidence="2" id="KW-0732">Signal</keyword>
<feature type="compositionally biased region" description="Low complexity" evidence="1">
    <location>
        <begin position="48"/>
        <end position="67"/>
    </location>
</feature>
<feature type="compositionally biased region" description="Polar residues" evidence="1">
    <location>
        <begin position="230"/>
        <end position="242"/>
    </location>
</feature>